<reference evidence="2" key="1">
    <citation type="journal article" date="2022" name="Int. J. Mol. Sci.">
        <title>Draft Genome of Tanacetum Coccineum: Genomic Comparison of Closely Related Tanacetum-Family Plants.</title>
        <authorList>
            <person name="Yamashiro T."/>
            <person name="Shiraishi A."/>
            <person name="Nakayama K."/>
            <person name="Satake H."/>
        </authorList>
    </citation>
    <scope>NUCLEOTIDE SEQUENCE</scope>
</reference>
<feature type="compositionally biased region" description="Basic and acidic residues" evidence="1">
    <location>
        <begin position="55"/>
        <end position="69"/>
    </location>
</feature>
<keyword evidence="3" id="KW-1185">Reference proteome</keyword>
<gene>
    <name evidence="2" type="ORF">Tco_1055894</name>
</gene>
<proteinExistence type="predicted"/>
<comment type="caution">
    <text evidence="2">The sequence shown here is derived from an EMBL/GenBank/DDBJ whole genome shotgun (WGS) entry which is preliminary data.</text>
</comment>
<feature type="compositionally biased region" description="Polar residues" evidence="1">
    <location>
        <begin position="28"/>
        <end position="40"/>
    </location>
</feature>
<feature type="compositionally biased region" description="Low complexity" evidence="1">
    <location>
        <begin position="241"/>
        <end position="251"/>
    </location>
</feature>
<reference evidence="2" key="2">
    <citation type="submission" date="2022-01" db="EMBL/GenBank/DDBJ databases">
        <authorList>
            <person name="Yamashiro T."/>
            <person name="Shiraishi A."/>
            <person name="Satake H."/>
            <person name="Nakayama K."/>
        </authorList>
    </citation>
    <scope>NUCLEOTIDE SEQUENCE</scope>
</reference>
<accession>A0ABQ5H2Q9</accession>
<feature type="compositionally biased region" description="Polar residues" evidence="1">
    <location>
        <begin position="173"/>
        <end position="189"/>
    </location>
</feature>
<organism evidence="2 3">
    <name type="scientific">Tanacetum coccineum</name>
    <dbReference type="NCBI Taxonomy" id="301880"/>
    <lineage>
        <taxon>Eukaryota</taxon>
        <taxon>Viridiplantae</taxon>
        <taxon>Streptophyta</taxon>
        <taxon>Embryophyta</taxon>
        <taxon>Tracheophyta</taxon>
        <taxon>Spermatophyta</taxon>
        <taxon>Magnoliopsida</taxon>
        <taxon>eudicotyledons</taxon>
        <taxon>Gunneridae</taxon>
        <taxon>Pentapetalae</taxon>
        <taxon>asterids</taxon>
        <taxon>campanulids</taxon>
        <taxon>Asterales</taxon>
        <taxon>Asteraceae</taxon>
        <taxon>Asteroideae</taxon>
        <taxon>Anthemideae</taxon>
        <taxon>Anthemidinae</taxon>
        <taxon>Tanacetum</taxon>
    </lineage>
</organism>
<evidence type="ECO:0000256" key="1">
    <source>
        <dbReference type="SAM" id="MobiDB-lite"/>
    </source>
</evidence>
<protein>
    <submittedName>
        <fullName evidence="2">Uncharacterized protein</fullName>
    </submittedName>
</protein>
<feature type="compositionally biased region" description="Basic and acidic residues" evidence="1">
    <location>
        <begin position="117"/>
        <end position="143"/>
    </location>
</feature>
<evidence type="ECO:0000313" key="2">
    <source>
        <dbReference type="EMBL" id="GJT81552.1"/>
    </source>
</evidence>
<feature type="region of interest" description="Disordered" evidence="1">
    <location>
        <begin position="218"/>
        <end position="264"/>
    </location>
</feature>
<evidence type="ECO:0000313" key="3">
    <source>
        <dbReference type="Proteomes" id="UP001151760"/>
    </source>
</evidence>
<name>A0ABQ5H2Q9_9ASTR</name>
<dbReference type="EMBL" id="BQNB010019090">
    <property type="protein sequence ID" value="GJT81552.1"/>
    <property type="molecule type" value="Genomic_DNA"/>
</dbReference>
<dbReference type="Proteomes" id="UP001151760">
    <property type="component" value="Unassembled WGS sequence"/>
</dbReference>
<feature type="compositionally biased region" description="Basic and acidic residues" evidence="1">
    <location>
        <begin position="93"/>
        <end position="110"/>
    </location>
</feature>
<sequence length="505" mass="57626">MHRSTPRAHRTPTLTASPQGKKRKQIARESSSPRISQNMTIKKKRQSTTPISPPGDDRERDEEIEKMVEGDEDEESYASEFVDLVLNDDLDDSGTKIEPGRYKENPKNVDNDDDEIEKEKKDEEIEKGKKDDNVEKRMRKEQKQTPIPSPTRSRRNVSSSDKIGSEELIAAVSPTNATTSKDSPQQNARNDLFHTRQRLYQEMKRSLQDQANDLALHDDHQEDDAPPDGEKRVKRHKTSKSSKSARGSSSKQSDKDSTTYVSKQQHEWGAWVEETVIDEDEVILKDETPKLIAEFQNIDKRVPTIFDRARKCGATLNDMLTITEVVRITTNQPHGLDFMEQIIVMRENNKPNSFSEADFKYLNKNDIEDLYYLCQNKKSDVFSQPSYPNLDVGEWGGKLYTVPILQVFLAILQPYQTISQPHRETSPLTFPKIPNNLSKYLLASLAISPFHDMQAYNVVANKPPIPPQDPISPPAILTPSLVLPPSLLFDPRYFFVSEELLPPKK</sequence>
<feature type="region of interest" description="Disordered" evidence="1">
    <location>
        <begin position="1"/>
        <end position="192"/>
    </location>
</feature>
<feature type="compositionally biased region" description="Basic residues" evidence="1">
    <location>
        <begin position="1"/>
        <end position="10"/>
    </location>
</feature>